<dbReference type="Pfam" id="PF13173">
    <property type="entry name" value="AAA_14"/>
    <property type="match status" value="1"/>
</dbReference>
<dbReference type="InterPro" id="IPR041682">
    <property type="entry name" value="AAA_14"/>
</dbReference>
<evidence type="ECO:0000313" key="3">
    <source>
        <dbReference type="EMBL" id="KKL65625.1"/>
    </source>
</evidence>
<reference evidence="3" key="1">
    <citation type="journal article" date="2015" name="Nature">
        <title>Complex archaea that bridge the gap between prokaryotes and eukaryotes.</title>
        <authorList>
            <person name="Spang A."/>
            <person name="Saw J.H."/>
            <person name="Jorgensen S.L."/>
            <person name="Zaremba-Niedzwiedzka K."/>
            <person name="Martijn J."/>
            <person name="Lind A.E."/>
            <person name="van Eijk R."/>
            <person name="Schleper C."/>
            <person name="Guy L."/>
            <person name="Ettema T.J."/>
        </authorList>
    </citation>
    <scope>NUCLEOTIDE SEQUENCE</scope>
</reference>
<dbReference type="SUPFAM" id="SSF52540">
    <property type="entry name" value="P-loop containing nucleoside triphosphate hydrolases"/>
    <property type="match status" value="1"/>
</dbReference>
<dbReference type="InterPro" id="IPR027417">
    <property type="entry name" value="P-loop_NTPase"/>
</dbReference>
<dbReference type="PANTHER" id="PTHR43566">
    <property type="entry name" value="CONSERVED PROTEIN"/>
    <property type="match status" value="1"/>
</dbReference>
<dbReference type="InterPro" id="IPR011335">
    <property type="entry name" value="Restrct_endonuc-II-like"/>
</dbReference>
<gene>
    <name evidence="3" type="ORF">LCGC14_2153130</name>
</gene>
<feature type="domain" description="DUF4143" evidence="2">
    <location>
        <begin position="173"/>
        <end position="332"/>
    </location>
</feature>
<dbReference type="AlphaFoldDB" id="A0A0F9G801"/>
<name>A0A0F9G801_9ZZZZ</name>
<dbReference type="EMBL" id="LAZR01027475">
    <property type="protein sequence ID" value="KKL65625.1"/>
    <property type="molecule type" value="Genomic_DNA"/>
</dbReference>
<protein>
    <recommendedName>
        <fullName evidence="4">AAA+ ATPase domain-containing protein</fullName>
    </recommendedName>
</protein>
<organism evidence="3">
    <name type="scientific">marine sediment metagenome</name>
    <dbReference type="NCBI Taxonomy" id="412755"/>
    <lineage>
        <taxon>unclassified sequences</taxon>
        <taxon>metagenomes</taxon>
        <taxon>ecological metagenomes</taxon>
    </lineage>
</organism>
<sequence length="372" mass="43492">MVKRESHDVIIELSRSFPVVTITGPRQSGKTTLAKMAFPEKEYVSMEDPGIREYAENDPIGLLNQYPEGAILDEIQRVPDLLSYIQVIVDEKQINGFYILTGSNQFEYIKSISQSLAGRTGILKLLPFSFNEIYTNRETVVDEILYTGYYPRIFDQKIRPVHFYTSYLMTYLERDIRNIIRVHDLSLFQKFVELCAGRTGQVLNKNSLANECGISNKTIEEWLSVLEASFIIFRLRPYHNNWNKRIVKSPKLYFLDTGFVSYLLRIESAQQIKNHPLRGEIFETFIVNEFLKRRLHFGNRENIYYFRDNNNNEVDLVIDTGYGPVPVEIKSGQTINNNFFKGLDYFSRLQKKYIRAGLVIGRDVYERRSDYL</sequence>
<dbReference type="SUPFAM" id="SSF52980">
    <property type="entry name" value="Restriction endonuclease-like"/>
    <property type="match status" value="1"/>
</dbReference>
<feature type="domain" description="AAA" evidence="1">
    <location>
        <begin position="17"/>
        <end position="133"/>
    </location>
</feature>
<evidence type="ECO:0008006" key="4">
    <source>
        <dbReference type="Google" id="ProtNLM"/>
    </source>
</evidence>
<dbReference type="PANTHER" id="PTHR43566:SF2">
    <property type="entry name" value="DUF4143 DOMAIN-CONTAINING PROTEIN"/>
    <property type="match status" value="1"/>
</dbReference>
<evidence type="ECO:0000259" key="1">
    <source>
        <dbReference type="Pfam" id="PF13173"/>
    </source>
</evidence>
<dbReference type="Pfam" id="PF13635">
    <property type="entry name" value="DUF4143"/>
    <property type="match status" value="1"/>
</dbReference>
<feature type="non-terminal residue" evidence="3">
    <location>
        <position position="372"/>
    </location>
</feature>
<accession>A0A0F9G801</accession>
<evidence type="ECO:0000259" key="2">
    <source>
        <dbReference type="Pfam" id="PF13635"/>
    </source>
</evidence>
<comment type="caution">
    <text evidence="3">The sequence shown here is derived from an EMBL/GenBank/DDBJ whole genome shotgun (WGS) entry which is preliminary data.</text>
</comment>
<dbReference type="InterPro" id="IPR025420">
    <property type="entry name" value="DUF4143"/>
</dbReference>
<proteinExistence type="predicted"/>